<dbReference type="EMBL" id="JARGEI010000006">
    <property type="protein sequence ID" value="KAJ8730345.1"/>
    <property type="molecule type" value="Genomic_DNA"/>
</dbReference>
<protein>
    <recommendedName>
        <fullName evidence="2">Tf2-1-like SH3-like domain-containing protein</fullName>
    </recommendedName>
</protein>
<evidence type="ECO:0000313" key="4">
    <source>
        <dbReference type="Proteomes" id="UP001231518"/>
    </source>
</evidence>
<sequence>MNTASSLSTGFTPAFLTFGRELRTPDDTSHDFRKILQSENFVPEITPKLMQLANTLQQAREIQEQSEERRKKYVDKQRREDPGYNPGELVLATTHTLSNALRGVSNKFAPRRDGPYIIKKRHGPSSYEIADPQKPDVVIGVYHASALVPYVGESSMLPAPVQPLRKRGRPRKQTPEHGSDPGQPEKRGKPKNTPPLAGSSSGRLQIQRGRL</sequence>
<comment type="caution">
    <text evidence="3">The sequence shown here is derived from an EMBL/GenBank/DDBJ whole genome shotgun (WGS) entry which is preliminary data.</text>
</comment>
<feature type="region of interest" description="Disordered" evidence="1">
    <location>
        <begin position="103"/>
        <end position="131"/>
    </location>
</feature>
<keyword evidence="4" id="KW-1185">Reference proteome</keyword>
<accession>A0AAD7YWJ5</accession>
<feature type="compositionally biased region" description="Basic and acidic residues" evidence="1">
    <location>
        <begin position="173"/>
        <end position="187"/>
    </location>
</feature>
<feature type="domain" description="Tf2-1-like SH3-like" evidence="2">
    <location>
        <begin position="87"/>
        <end position="151"/>
    </location>
</feature>
<feature type="region of interest" description="Disordered" evidence="1">
    <location>
        <begin position="158"/>
        <end position="211"/>
    </location>
</feature>
<proteinExistence type="predicted"/>
<dbReference type="InterPro" id="IPR056924">
    <property type="entry name" value="SH3_Tf2-1"/>
</dbReference>
<evidence type="ECO:0000259" key="2">
    <source>
        <dbReference type="Pfam" id="PF24626"/>
    </source>
</evidence>
<name>A0AAD7YWJ5_MYTSE</name>
<dbReference type="AlphaFoldDB" id="A0AAD7YWJ5"/>
<dbReference type="Proteomes" id="UP001231518">
    <property type="component" value="Chromosome 9"/>
</dbReference>
<reference evidence="3" key="1">
    <citation type="submission" date="2023-03" db="EMBL/GenBank/DDBJ databases">
        <title>Chromosome-level genomes of two armyworms, Mythimna separata and Mythimna loreyi, provide insights into the biosynthesis and reception of sex pheromones.</title>
        <authorList>
            <person name="Zhao H."/>
        </authorList>
    </citation>
    <scope>NUCLEOTIDE SEQUENCE</scope>
    <source>
        <strain evidence="3">BeijingLab</strain>
        <tissue evidence="3">Pupa</tissue>
    </source>
</reference>
<evidence type="ECO:0000313" key="3">
    <source>
        <dbReference type="EMBL" id="KAJ8730345.1"/>
    </source>
</evidence>
<gene>
    <name evidence="3" type="ORF">PYW07_017383</name>
</gene>
<feature type="region of interest" description="Disordered" evidence="1">
    <location>
        <begin position="64"/>
        <end position="86"/>
    </location>
</feature>
<evidence type="ECO:0000256" key="1">
    <source>
        <dbReference type="SAM" id="MobiDB-lite"/>
    </source>
</evidence>
<dbReference type="Pfam" id="PF24626">
    <property type="entry name" value="SH3_Tf2-1"/>
    <property type="match status" value="1"/>
</dbReference>
<feature type="compositionally biased region" description="Basic and acidic residues" evidence="1">
    <location>
        <begin position="64"/>
        <end position="82"/>
    </location>
</feature>
<organism evidence="3 4">
    <name type="scientific">Mythimna separata</name>
    <name type="common">Oriental armyworm</name>
    <name type="synonym">Pseudaletia separata</name>
    <dbReference type="NCBI Taxonomy" id="271217"/>
    <lineage>
        <taxon>Eukaryota</taxon>
        <taxon>Metazoa</taxon>
        <taxon>Ecdysozoa</taxon>
        <taxon>Arthropoda</taxon>
        <taxon>Hexapoda</taxon>
        <taxon>Insecta</taxon>
        <taxon>Pterygota</taxon>
        <taxon>Neoptera</taxon>
        <taxon>Endopterygota</taxon>
        <taxon>Lepidoptera</taxon>
        <taxon>Glossata</taxon>
        <taxon>Ditrysia</taxon>
        <taxon>Noctuoidea</taxon>
        <taxon>Noctuidae</taxon>
        <taxon>Noctuinae</taxon>
        <taxon>Hadenini</taxon>
        <taxon>Mythimna</taxon>
    </lineage>
</organism>